<evidence type="ECO:0000256" key="3">
    <source>
        <dbReference type="ARBA" id="ARBA00022989"/>
    </source>
</evidence>
<feature type="transmembrane region" description="Helical" evidence="6">
    <location>
        <begin position="6"/>
        <end position="25"/>
    </location>
</feature>
<dbReference type="EMBL" id="SDIL01000171">
    <property type="protein sequence ID" value="RXK34950.1"/>
    <property type="molecule type" value="Genomic_DNA"/>
</dbReference>
<protein>
    <submittedName>
        <fullName evidence="7">Integral membrane protein</fullName>
    </submittedName>
</protein>
<feature type="region of interest" description="Disordered" evidence="5">
    <location>
        <begin position="228"/>
        <end position="249"/>
    </location>
</feature>
<dbReference type="GO" id="GO:0016020">
    <property type="term" value="C:membrane"/>
    <property type="evidence" value="ECO:0007669"/>
    <property type="project" value="UniProtKB-SubCell"/>
</dbReference>
<keyword evidence="4 6" id="KW-0472">Membrane</keyword>
<dbReference type="AlphaFoldDB" id="A0A4V1M2Y1"/>
<comment type="subcellular location">
    <subcellularLocation>
        <location evidence="1">Membrane</location>
        <topology evidence="1">Multi-pass membrane protein</topology>
    </subcellularLocation>
</comment>
<dbReference type="PANTHER" id="PTHR16201:SF37">
    <property type="entry name" value="PQ-LOOP REPEAT-CONTAINING PROTEIN"/>
    <property type="match status" value="1"/>
</dbReference>
<reference evidence="7 8" key="1">
    <citation type="submission" date="2016-06" db="EMBL/GenBank/DDBJ databases">
        <title>Evolution of pathogenesis and genome organization in the Tremellales.</title>
        <authorList>
            <person name="Cuomo C."/>
            <person name="Litvintseva A."/>
            <person name="Heitman J."/>
            <person name="Chen Y."/>
            <person name="Sun S."/>
            <person name="Springer D."/>
            <person name="Dromer F."/>
            <person name="Young S."/>
            <person name="Zeng Q."/>
            <person name="Chapman S."/>
            <person name="Gujja S."/>
            <person name="Saif S."/>
            <person name="Birren B."/>
        </authorList>
    </citation>
    <scope>NUCLEOTIDE SEQUENCE [LARGE SCALE GENOMIC DNA]</scope>
    <source>
        <strain evidence="7 8">ATCC 28783</strain>
    </source>
</reference>
<dbReference type="InterPro" id="IPR051415">
    <property type="entry name" value="LAAT-1"/>
</dbReference>
<dbReference type="SMART" id="SM00679">
    <property type="entry name" value="CTNS"/>
    <property type="match status" value="2"/>
</dbReference>
<feature type="transmembrane region" description="Helical" evidence="6">
    <location>
        <begin position="37"/>
        <end position="60"/>
    </location>
</feature>
<dbReference type="FunFam" id="1.20.1280.290:FF:000039">
    <property type="entry name" value="Integral membrane protein"/>
    <property type="match status" value="1"/>
</dbReference>
<dbReference type="Gene3D" id="1.20.1280.290">
    <property type="match status" value="2"/>
</dbReference>
<sequence length="285" mass="31619">MKENKAVENALATIGAVMWMVQILPQIVKSYRTKSTLGLSALLMLIWAIASLFLSTYIVVQRLSIPLQIQPQVSGVLCAVSWSQCLYYQHKFTRLQASLCLLAFCVVFAGFEAGSVYALWAGQRNGTDAPILFYGYTSSVLLAVALLPQYWEIYKLKEVVGISLIFMAVDMLGGIFSFLSLFFRPKLDIAAFVSYALVVVLDGIVVLLAFILNPITRRRRERDAVLRSSAQSSPIEPANGPMSQISGSPTRMSQVIPREILATELRGHEEVVENSNRNSVYREAV</sequence>
<dbReference type="VEuPathDB" id="FungiDB:TREMEDRAFT_30677"/>
<feature type="transmembrane region" description="Helical" evidence="6">
    <location>
        <begin position="189"/>
        <end position="212"/>
    </location>
</feature>
<proteinExistence type="predicted"/>
<dbReference type="FunCoup" id="A0A4V1M2Y1">
    <property type="interactions" value="3"/>
</dbReference>
<keyword evidence="3 6" id="KW-1133">Transmembrane helix</keyword>
<organism evidence="7 8">
    <name type="scientific">Tremella mesenterica</name>
    <name type="common">Jelly fungus</name>
    <dbReference type="NCBI Taxonomy" id="5217"/>
    <lineage>
        <taxon>Eukaryota</taxon>
        <taxon>Fungi</taxon>
        <taxon>Dikarya</taxon>
        <taxon>Basidiomycota</taxon>
        <taxon>Agaricomycotina</taxon>
        <taxon>Tremellomycetes</taxon>
        <taxon>Tremellales</taxon>
        <taxon>Tremellaceae</taxon>
        <taxon>Tremella</taxon>
    </lineage>
</organism>
<feature type="transmembrane region" description="Helical" evidence="6">
    <location>
        <begin position="159"/>
        <end position="183"/>
    </location>
</feature>
<dbReference type="InParanoid" id="A0A4V1M2Y1"/>
<evidence type="ECO:0000256" key="2">
    <source>
        <dbReference type="ARBA" id="ARBA00022692"/>
    </source>
</evidence>
<dbReference type="Pfam" id="PF04193">
    <property type="entry name" value="PQ-loop"/>
    <property type="match status" value="2"/>
</dbReference>
<evidence type="ECO:0000256" key="5">
    <source>
        <dbReference type="SAM" id="MobiDB-lite"/>
    </source>
</evidence>
<evidence type="ECO:0000313" key="8">
    <source>
        <dbReference type="Proteomes" id="UP000289152"/>
    </source>
</evidence>
<feature type="transmembrane region" description="Helical" evidence="6">
    <location>
        <begin position="131"/>
        <end position="147"/>
    </location>
</feature>
<dbReference type="Proteomes" id="UP000289152">
    <property type="component" value="Unassembled WGS sequence"/>
</dbReference>
<dbReference type="PANTHER" id="PTHR16201">
    <property type="entry name" value="SEVEN TRANSMEMBRANE PROTEIN 1-RELATED"/>
    <property type="match status" value="1"/>
</dbReference>
<evidence type="ECO:0000256" key="1">
    <source>
        <dbReference type="ARBA" id="ARBA00004141"/>
    </source>
</evidence>
<keyword evidence="8" id="KW-1185">Reference proteome</keyword>
<evidence type="ECO:0000256" key="6">
    <source>
        <dbReference type="SAM" id="Phobius"/>
    </source>
</evidence>
<gene>
    <name evidence="7" type="ORF">M231_07796</name>
</gene>
<comment type="caution">
    <text evidence="7">The sequence shown here is derived from an EMBL/GenBank/DDBJ whole genome shotgun (WGS) entry which is preliminary data.</text>
</comment>
<feature type="transmembrane region" description="Helical" evidence="6">
    <location>
        <begin position="100"/>
        <end position="119"/>
    </location>
</feature>
<name>A0A4V1M2Y1_TREME</name>
<evidence type="ECO:0000313" key="7">
    <source>
        <dbReference type="EMBL" id="RXK34950.1"/>
    </source>
</evidence>
<evidence type="ECO:0000256" key="4">
    <source>
        <dbReference type="ARBA" id="ARBA00023136"/>
    </source>
</evidence>
<accession>A0A4V1M2Y1</accession>
<dbReference type="OrthoDB" id="407617at2759"/>
<dbReference type="InterPro" id="IPR006603">
    <property type="entry name" value="PQ-loop_rpt"/>
</dbReference>
<keyword evidence="2 6" id="KW-0812">Transmembrane</keyword>